<evidence type="ECO:0000256" key="7">
    <source>
        <dbReference type="SAM" id="Phobius"/>
    </source>
</evidence>
<organism evidence="9 10">
    <name type="scientific">Candidatus Daviesbacteria bacterium RIFCSPHIGHO2_02_FULL_36_13</name>
    <dbReference type="NCBI Taxonomy" id="1797768"/>
    <lineage>
        <taxon>Bacteria</taxon>
        <taxon>Candidatus Daviesiibacteriota</taxon>
    </lineage>
</organism>
<sequence length="214" mass="24288">MSNKKSVHPFHYSGKKNIVHRLMDFGIPLLLFWLFFQLYNFGKISPSEMVKTTGLLSISLLGLTLAVGPLSRVFPALDFLKTHRKVWGILSFVIAFVHVSLVFIYFYKFNLYRFIDTSNPKYTGILSGLMALGILALVTLTSTKKALESLSPNTWKTIQTTSYLALGLALMHFFLMEQVDGNLVIKRLLGQITFWFSAVVLALRVIIFFLPSKK</sequence>
<reference evidence="9 10" key="1">
    <citation type="journal article" date="2016" name="Nat. Commun.">
        <title>Thousands of microbial genomes shed light on interconnected biogeochemical processes in an aquifer system.</title>
        <authorList>
            <person name="Anantharaman K."/>
            <person name="Brown C.T."/>
            <person name="Hug L.A."/>
            <person name="Sharon I."/>
            <person name="Castelle C.J."/>
            <person name="Probst A.J."/>
            <person name="Thomas B.C."/>
            <person name="Singh A."/>
            <person name="Wilkins M.J."/>
            <person name="Karaoz U."/>
            <person name="Brodie E.L."/>
            <person name="Williams K.H."/>
            <person name="Hubbard S.S."/>
            <person name="Banfield J.F."/>
        </authorList>
    </citation>
    <scope>NUCLEOTIDE SEQUENCE [LARGE SCALE GENOMIC DNA]</scope>
</reference>
<evidence type="ECO:0000256" key="3">
    <source>
        <dbReference type="ARBA" id="ARBA00022692"/>
    </source>
</evidence>
<dbReference type="InterPro" id="IPR022837">
    <property type="entry name" value="MsrQ-like"/>
</dbReference>
<evidence type="ECO:0000313" key="9">
    <source>
        <dbReference type="EMBL" id="OGE33096.1"/>
    </source>
</evidence>
<dbReference type="Pfam" id="PF01794">
    <property type="entry name" value="Ferric_reduct"/>
    <property type="match status" value="1"/>
</dbReference>
<comment type="subcellular location">
    <subcellularLocation>
        <location evidence="1">Membrane</location>
        <topology evidence="1">Multi-pass membrane protein</topology>
    </subcellularLocation>
</comment>
<feature type="transmembrane region" description="Helical" evidence="7">
    <location>
        <begin position="122"/>
        <end position="140"/>
    </location>
</feature>
<evidence type="ECO:0000313" key="10">
    <source>
        <dbReference type="Proteomes" id="UP000176902"/>
    </source>
</evidence>
<keyword evidence="3 7" id="KW-0812">Transmembrane</keyword>
<feature type="domain" description="Ferric oxidoreductase" evidence="8">
    <location>
        <begin position="53"/>
        <end position="169"/>
    </location>
</feature>
<dbReference type="STRING" id="1797768.A3C59_02875"/>
<keyword evidence="5" id="KW-0408">Iron</keyword>
<dbReference type="GO" id="GO:0016679">
    <property type="term" value="F:oxidoreductase activity, acting on diphenols and related substances as donors"/>
    <property type="evidence" value="ECO:0007669"/>
    <property type="project" value="TreeGrafter"/>
</dbReference>
<feature type="transmembrane region" description="Helical" evidence="7">
    <location>
        <begin position="86"/>
        <end position="107"/>
    </location>
</feature>
<name>A0A1F5JWS7_9BACT</name>
<dbReference type="GO" id="GO:0010181">
    <property type="term" value="F:FMN binding"/>
    <property type="evidence" value="ECO:0007669"/>
    <property type="project" value="TreeGrafter"/>
</dbReference>
<feature type="transmembrane region" description="Helical" evidence="7">
    <location>
        <begin position="160"/>
        <end position="176"/>
    </location>
</feature>
<evidence type="ECO:0000256" key="6">
    <source>
        <dbReference type="ARBA" id="ARBA00023136"/>
    </source>
</evidence>
<feature type="transmembrane region" description="Helical" evidence="7">
    <location>
        <begin position="54"/>
        <end position="74"/>
    </location>
</feature>
<dbReference type="Proteomes" id="UP000176902">
    <property type="component" value="Unassembled WGS sequence"/>
</dbReference>
<dbReference type="InterPro" id="IPR013130">
    <property type="entry name" value="Fe3_Rdtase_TM_dom"/>
</dbReference>
<evidence type="ECO:0000256" key="1">
    <source>
        <dbReference type="ARBA" id="ARBA00004141"/>
    </source>
</evidence>
<evidence type="ECO:0000256" key="4">
    <source>
        <dbReference type="ARBA" id="ARBA00022989"/>
    </source>
</evidence>
<gene>
    <name evidence="9" type="ORF">A3C59_02875</name>
</gene>
<evidence type="ECO:0000256" key="2">
    <source>
        <dbReference type="ARBA" id="ARBA00022448"/>
    </source>
</evidence>
<comment type="caution">
    <text evidence="9">The sequence shown here is derived from an EMBL/GenBank/DDBJ whole genome shotgun (WGS) entry which is preliminary data.</text>
</comment>
<protein>
    <recommendedName>
        <fullName evidence="8">Ferric oxidoreductase domain-containing protein</fullName>
    </recommendedName>
</protein>
<proteinExistence type="predicted"/>
<dbReference type="AlphaFoldDB" id="A0A1F5JWS7"/>
<dbReference type="EMBL" id="MFCV01000015">
    <property type="protein sequence ID" value="OGE33096.1"/>
    <property type="molecule type" value="Genomic_DNA"/>
</dbReference>
<evidence type="ECO:0000259" key="8">
    <source>
        <dbReference type="Pfam" id="PF01794"/>
    </source>
</evidence>
<dbReference type="PANTHER" id="PTHR36964:SF1">
    <property type="entry name" value="PROTEIN-METHIONINE-SULFOXIDE REDUCTASE HEME-BINDING SUBUNIT MSRQ"/>
    <property type="match status" value="1"/>
</dbReference>
<keyword evidence="2" id="KW-0813">Transport</keyword>
<keyword evidence="6 7" id="KW-0472">Membrane</keyword>
<accession>A0A1F5JWS7</accession>
<keyword evidence="4 7" id="KW-1133">Transmembrane helix</keyword>
<evidence type="ECO:0000256" key="5">
    <source>
        <dbReference type="ARBA" id="ARBA00023004"/>
    </source>
</evidence>
<dbReference type="GO" id="GO:0020037">
    <property type="term" value="F:heme binding"/>
    <property type="evidence" value="ECO:0007669"/>
    <property type="project" value="TreeGrafter"/>
</dbReference>
<dbReference type="GO" id="GO:0005886">
    <property type="term" value="C:plasma membrane"/>
    <property type="evidence" value="ECO:0007669"/>
    <property type="project" value="TreeGrafter"/>
</dbReference>
<feature type="transmembrane region" description="Helical" evidence="7">
    <location>
        <begin position="188"/>
        <end position="210"/>
    </location>
</feature>
<dbReference type="PANTHER" id="PTHR36964">
    <property type="entry name" value="PROTEIN-METHIONINE-SULFOXIDE REDUCTASE HEME-BINDING SUBUNIT MSRQ"/>
    <property type="match status" value="1"/>
</dbReference>
<feature type="transmembrane region" description="Helical" evidence="7">
    <location>
        <begin position="21"/>
        <end position="42"/>
    </location>
</feature>